<evidence type="ECO:0000313" key="2">
    <source>
        <dbReference type="Proteomes" id="UP000235861"/>
    </source>
</evidence>
<keyword evidence="2" id="KW-1185">Reference proteome</keyword>
<dbReference type="OrthoDB" id="5599633at2"/>
<proteinExistence type="predicted"/>
<gene>
    <name evidence="1" type="ORF">CUC53_18675</name>
</gene>
<evidence type="ECO:0008006" key="3">
    <source>
        <dbReference type="Google" id="ProtNLM"/>
    </source>
</evidence>
<dbReference type="PANTHER" id="PTHR33395:SF22">
    <property type="entry name" value="REVERSE TRANSCRIPTASE DOMAIN-CONTAINING PROTEIN"/>
    <property type="match status" value="1"/>
</dbReference>
<name>A0A2H9TZU4_9GAMM</name>
<dbReference type="PANTHER" id="PTHR33395">
    <property type="entry name" value="TRANSCRIPTASE, PUTATIVE-RELATED-RELATED"/>
    <property type="match status" value="1"/>
</dbReference>
<protein>
    <recommendedName>
        <fullName evidence="3">Reverse transcriptase domain-containing protein</fullName>
    </recommendedName>
</protein>
<dbReference type="RefSeq" id="WP_100295436.1">
    <property type="nucleotide sequence ID" value="NZ_PGGC01000296.1"/>
</dbReference>
<organism evidence="1 2">
    <name type="scientific">Aeromonas cavernicola</name>
    <dbReference type="NCBI Taxonomy" id="1006623"/>
    <lineage>
        <taxon>Bacteria</taxon>
        <taxon>Pseudomonadati</taxon>
        <taxon>Pseudomonadota</taxon>
        <taxon>Gammaproteobacteria</taxon>
        <taxon>Aeromonadales</taxon>
        <taxon>Aeromonadaceae</taxon>
        <taxon>Aeromonas</taxon>
    </lineage>
</organism>
<dbReference type="Proteomes" id="UP000235861">
    <property type="component" value="Unassembled WGS sequence"/>
</dbReference>
<dbReference type="EMBL" id="PGGC01000296">
    <property type="protein sequence ID" value="PJG57315.1"/>
    <property type="molecule type" value="Genomic_DNA"/>
</dbReference>
<sequence>MILKWRCRLEGPNGLLLHLLSIVYCLDQLNNYFGSVFTKEDKNNLPEIVRNRRYSEMEEMREIHVSREVVLGKLKGLKADKSPEPDGLHPRVLKEVAQEIVDALVIIFQNSLDSGLVPEDWRVANVTPLFKKGGREKTGNYRPVSLTSVVGKMLESVIKDVITAHLERGEIIGQSQHGFVK</sequence>
<dbReference type="GO" id="GO:0031012">
    <property type="term" value="C:extracellular matrix"/>
    <property type="evidence" value="ECO:0007669"/>
    <property type="project" value="TreeGrafter"/>
</dbReference>
<evidence type="ECO:0000313" key="1">
    <source>
        <dbReference type="EMBL" id="PJG57315.1"/>
    </source>
</evidence>
<comment type="caution">
    <text evidence="1">The sequence shown here is derived from an EMBL/GenBank/DDBJ whole genome shotgun (WGS) entry which is preliminary data.</text>
</comment>
<reference evidence="1 2" key="1">
    <citation type="submission" date="2017-11" db="EMBL/GenBank/DDBJ databases">
        <title>Draft genome sequence of environmental isolate Aeromonas cavernicola sp. nov. MDC 2508.</title>
        <authorList>
            <person name="Colston S.M."/>
            <person name="Navarro A."/>
            <person name="Martinez-Murcia A.J."/>
            <person name="Graf J."/>
        </authorList>
    </citation>
    <scope>NUCLEOTIDE SEQUENCE [LARGE SCALE GENOMIC DNA]</scope>
    <source>
        <strain evidence="1 2">MDC 2508</strain>
    </source>
</reference>
<accession>A0A2H9TZU4</accession>
<dbReference type="AlphaFoldDB" id="A0A2H9TZU4"/>